<dbReference type="InterPro" id="IPR001650">
    <property type="entry name" value="Helicase_C-like"/>
</dbReference>
<dbReference type="OrthoDB" id="16911at2759"/>
<dbReference type="GO" id="GO:0006289">
    <property type="term" value="P:nucleotide-excision repair"/>
    <property type="evidence" value="ECO:0007669"/>
    <property type="project" value="InterPro"/>
</dbReference>
<dbReference type="EMBL" id="CABPRJ010000109">
    <property type="protein sequence ID" value="VVC27416.1"/>
    <property type="molecule type" value="Genomic_DNA"/>
</dbReference>
<reference evidence="2 3" key="1">
    <citation type="submission" date="2019-08" db="EMBL/GenBank/DDBJ databases">
        <authorList>
            <person name="Alioto T."/>
            <person name="Alioto T."/>
            <person name="Gomez Garrido J."/>
        </authorList>
    </citation>
    <scope>NUCLEOTIDE SEQUENCE [LARGE SCALE GENOMIC DNA]</scope>
</reference>
<dbReference type="GO" id="GO:0005524">
    <property type="term" value="F:ATP binding"/>
    <property type="evidence" value="ECO:0007669"/>
    <property type="project" value="InterPro"/>
</dbReference>
<protein>
    <submittedName>
        <fullName evidence="2">Helicase, C-terminal,P-loop containing nucleoside triphosphate hydrolase</fullName>
    </submittedName>
</protein>
<proteinExistence type="predicted"/>
<evidence type="ECO:0000313" key="2">
    <source>
        <dbReference type="EMBL" id="VVC27416.1"/>
    </source>
</evidence>
<dbReference type="Pfam" id="PF00271">
    <property type="entry name" value="Helicase_C"/>
    <property type="match status" value="1"/>
</dbReference>
<dbReference type="PANTHER" id="PTHR24029">
    <property type="entry name" value="UVRABC SYSTEM PROTEIN B"/>
    <property type="match status" value="1"/>
</dbReference>
<keyword evidence="2" id="KW-0547">Nucleotide-binding</keyword>
<dbReference type="PANTHER" id="PTHR24029:SF0">
    <property type="entry name" value="UVRABC SYSTEM PROTEIN B"/>
    <property type="match status" value="1"/>
</dbReference>
<dbReference type="Gene3D" id="3.40.50.300">
    <property type="entry name" value="P-loop containing nucleotide triphosphate hydrolases"/>
    <property type="match status" value="1"/>
</dbReference>
<dbReference type="Proteomes" id="UP000325440">
    <property type="component" value="Unassembled WGS sequence"/>
</dbReference>
<gene>
    <name evidence="2" type="ORF">CINCED_3A014593</name>
</gene>
<dbReference type="PROSITE" id="PS51194">
    <property type="entry name" value="HELICASE_CTER"/>
    <property type="match status" value="1"/>
</dbReference>
<dbReference type="InterPro" id="IPR004807">
    <property type="entry name" value="UvrB"/>
</dbReference>
<dbReference type="InterPro" id="IPR027417">
    <property type="entry name" value="P-loop_NTPase"/>
</dbReference>
<dbReference type="GO" id="GO:0016887">
    <property type="term" value="F:ATP hydrolysis activity"/>
    <property type="evidence" value="ECO:0007669"/>
    <property type="project" value="InterPro"/>
</dbReference>
<dbReference type="GO" id="GO:0004386">
    <property type="term" value="F:helicase activity"/>
    <property type="evidence" value="ECO:0007669"/>
    <property type="project" value="UniProtKB-KW"/>
</dbReference>
<accession>A0A5E4MDS3</accession>
<dbReference type="AlphaFoldDB" id="A0A5E4MDS3"/>
<keyword evidence="2" id="KW-0347">Helicase</keyword>
<evidence type="ECO:0000259" key="1">
    <source>
        <dbReference type="PROSITE" id="PS51194"/>
    </source>
</evidence>
<name>A0A5E4MDS3_9HEMI</name>
<keyword evidence="2" id="KW-0067">ATP-binding</keyword>
<dbReference type="GO" id="GO:0003677">
    <property type="term" value="F:DNA binding"/>
    <property type="evidence" value="ECO:0007669"/>
    <property type="project" value="InterPro"/>
</dbReference>
<dbReference type="SUPFAM" id="SSF52540">
    <property type="entry name" value="P-loop containing nucleoside triphosphate hydrolases"/>
    <property type="match status" value="1"/>
</dbReference>
<dbReference type="GO" id="GO:0009380">
    <property type="term" value="C:excinuclease repair complex"/>
    <property type="evidence" value="ECO:0007669"/>
    <property type="project" value="InterPro"/>
</dbReference>
<sequence length="77" mass="8578">MAENLAYYMCEIDIKAHYLHANIKTPDRIDTLYDLRSGKINVLVGVSLLREGLDIPECGLVAILDADKEGLLRSETS</sequence>
<evidence type="ECO:0000313" key="3">
    <source>
        <dbReference type="Proteomes" id="UP000325440"/>
    </source>
</evidence>
<keyword evidence="2" id="KW-0378">Hydrolase</keyword>
<keyword evidence="3" id="KW-1185">Reference proteome</keyword>
<dbReference type="SMART" id="SM00490">
    <property type="entry name" value="HELICc"/>
    <property type="match status" value="1"/>
</dbReference>
<organism evidence="2 3">
    <name type="scientific">Cinara cedri</name>
    <dbReference type="NCBI Taxonomy" id="506608"/>
    <lineage>
        <taxon>Eukaryota</taxon>
        <taxon>Metazoa</taxon>
        <taxon>Ecdysozoa</taxon>
        <taxon>Arthropoda</taxon>
        <taxon>Hexapoda</taxon>
        <taxon>Insecta</taxon>
        <taxon>Pterygota</taxon>
        <taxon>Neoptera</taxon>
        <taxon>Paraneoptera</taxon>
        <taxon>Hemiptera</taxon>
        <taxon>Sternorrhyncha</taxon>
        <taxon>Aphidomorpha</taxon>
        <taxon>Aphidoidea</taxon>
        <taxon>Aphididae</taxon>
        <taxon>Lachninae</taxon>
        <taxon>Cinara</taxon>
    </lineage>
</organism>
<feature type="domain" description="Helicase C-terminal" evidence="1">
    <location>
        <begin position="1"/>
        <end position="77"/>
    </location>
</feature>